<evidence type="ECO:0000256" key="1">
    <source>
        <dbReference type="SAM" id="MobiDB-lite"/>
    </source>
</evidence>
<accession>A0ABP0AXP4</accession>
<name>A0ABP0AXP4_9PEZI</name>
<gene>
    <name evidence="2" type="ORF">SEUCBS140593_001383</name>
</gene>
<organism evidence="2 3">
    <name type="scientific">Sporothrix eucalyptigena</name>
    <dbReference type="NCBI Taxonomy" id="1812306"/>
    <lineage>
        <taxon>Eukaryota</taxon>
        <taxon>Fungi</taxon>
        <taxon>Dikarya</taxon>
        <taxon>Ascomycota</taxon>
        <taxon>Pezizomycotina</taxon>
        <taxon>Sordariomycetes</taxon>
        <taxon>Sordariomycetidae</taxon>
        <taxon>Ophiostomatales</taxon>
        <taxon>Ophiostomataceae</taxon>
        <taxon>Sporothrix</taxon>
    </lineage>
</organism>
<protein>
    <recommendedName>
        <fullName evidence="4">RRM domain-containing protein</fullName>
    </recommendedName>
</protein>
<feature type="region of interest" description="Disordered" evidence="1">
    <location>
        <begin position="1"/>
        <end position="42"/>
    </location>
</feature>
<evidence type="ECO:0000313" key="2">
    <source>
        <dbReference type="EMBL" id="CAK7212065.1"/>
    </source>
</evidence>
<feature type="compositionally biased region" description="Low complexity" evidence="1">
    <location>
        <begin position="333"/>
        <end position="355"/>
    </location>
</feature>
<evidence type="ECO:0000313" key="3">
    <source>
        <dbReference type="Proteomes" id="UP001642482"/>
    </source>
</evidence>
<dbReference type="Proteomes" id="UP001642482">
    <property type="component" value="Unassembled WGS sequence"/>
</dbReference>
<feature type="compositionally biased region" description="Pro residues" evidence="1">
    <location>
        <begin position="1"/>
        <end position="13"/>
    </location>
</feature>
<sequence length="651" mass="71267">MWPSPTSLPPAPLGPRQQTMTASVPAYEPSRHGSSISSAGDALESKTSIWRYPCPFDTKTDTKLADLWPRQVNGTSPSAWLDDYYNSAVADDNDDDDDGDDSIFLPMIHQNQQYQQQPKNQQEQPHSLHQRQNSIVQFTPWLPTTVDNAADTTVDSQPTPLAHRSSRLSQPSASFHYLSAQQKAAQLMALQNERMLRSQMDMYQIHQAHHERFASFSSNMVSVSYPRGQNHAEVPVPVHRGSLPMASPSVTATMDATATLSIAGSSPRQACLSPKDNSCLFSPTFQFQEPLPSPDQDGQKVKQPQKQQQTPASSTPTKTFKPMQMVFREGRRASASSTSTSTSSGTGTGTATTAATADTALSDTLVYPQMSAARRMSSASTSASVSGHYPPSLCLPMHASPSPPPYLASLASLASQDSPLPLHEQVFRRQQGISLNYRGDIHNPHNRGDHVPAHLNTSLFLMGLPPQATVGDLLRAVAALGPTGRVFAASVNPPDPARRLPLAAAKISFFTRQQAERLKSQIDAGQLVMWDISGASSGSRSLTIRCAWNRDKKPPRQCVQANECRVLRIRGPADVVNFEALTAYFDEKFRYELQDIKVVGGGTTANAGEQTMEWRFASFQSQAIAAKMALNQERKMVRVEYGRDPCEWGEC</sequence>
<feature type="region of interest" description="Disordered" evidence="1">
    <location>
        <begin position="283"/>
        <end position="355"/>
    </location>
</feature>
<keyword evidence="3" id="KW-1185">Reference proteome</keyword>
<evidence type="ECO:0008006" key="4">
    <source>
        <dbReference type="Google" id="ProtNLM"/>
    </source>
</evidence>
<feature type="region of interest" description="Disordered" evidence="1">
    <location>
        <begin position="148"/>
        <end position="168"/>
    </location>
</feature>
<dbReference type="EMBL" id="CAWUHD010000008">
    <property type="protein sequence ID" value="CAK7212065.1"/>
    <property type="molecule type" value="Genomic_DNA"/>
</dbReference>
<feature type="compositionally biased region" description="Low complexity" evidence="1">
    <location>
        <begin position="301"/>
        <end position="319"/>
    </location>
</feature>
<proteinExistence type="predicted"/>
<reference evidence="2 3" key="1">
    <citation type="submission" date="2024-01" db="EMBL/GenBank/DDBJ databases">
        <authorList>
            <person name="Allen C."/>
            <person name="Tagirdzhanova G."/>
        </authorList>
    </citation>
    <scope>NUCLEOTIDE SEQUENCE [LARGE SCALE GENOMIC DNA]</scope>
</reference>
<comment type="caution">
    <text evidence="2">The sequence shown here is derived from an EMBL/GenBank/DDBJ whole genome shotgun (WGS) entry which is preliminary data.</text>
</comment>